<sequence length="57" mass="6170">MEHLCDTCLESFPVCNADKILRGIDVNPEARGAEADTVIECDTYHGKEENGQFGVGA</sequence>
<proteinExistence type="predicted"/>
<gene>
    <name evidence="1" type="ORF">MM415B05484_0006</name>
</gene>
<reference evidence="1" key="1">
    <citation type="submission" date="2020-03" db="EMBL/GenBank/DDBJ databases">
        <title>The deep terrestrial virosphere.</title>
        <authorList>
            <person name="Holmfeldt K."/>
            <person name="Nilsson E."/>
            <person name="Simone D."/>
            <person name="Lopez-Fernandez M."/>
            <person name="Wu X."/>
            <person name="de Brujin I."/>
            <person name="Lundin D."/>
            <person name="Andersson A."/>
            <person name="Bertilsson S."/>
            <person name="Dopson M."/>
        </authorList>
    </citation>
    <scope>NUCLEOTIDE SEQUENCE</scope>
    <source>
        <strain evidence="1">MM415B05484</strain>
    </source>
</reference>
<organism evidence="1">
    <name type="scientific">viral metagenome</name>
    <dbReference type="NCBI Taxonomy" id="1070528"/>
    <lineage>
        <taxon>unclassified sequences</taxon>
        <taxon>metagenomes</taxon>
        <taxon>organismal metagenomes</taxon>
    </lineage>
</organism>
<accession>A0A6M3LP53</accession>
<evidence type="ECO:0000313" key="1">
    <source>
        <dbReference type="EMBL" id="QJA95302.1"/>
    </source>
</evidence>
<protein>
    <submittedName>
        <fullName evidence="1">Uncharacterized protein</fullName>
    </submittedName>
</protein>
<dbReference type="EMBL" id="MT143303">
    <property type="protein sequence ID" value="QJA95302.1"/>
    <property type="molecule type" value="Genomic_DNA"/>
</dbReference>
<dbReference type="AlphaFoldDB" id="A0A6M3LP53"/>
<name>A0A6M3LP53_9ZZZZ</name>